<proteinExistence type="inferred from homology"/>
<dbReference type="InterPro" id="IPR008979">
    <property type="entry name" value="Galactose-bd-like_sf"/>
</dbReference>
<dbReference type="InterPro" id="IPR050347">
    <property type="entry name" value="Bact_Beta-galactosidase"/>
</dbReference>
<dbReference type="PANTHER" id="PTHR46323">
    <property type="entry name" value="BETA-GALACTOSIDASE"/>
    <property type="match status" value="1"/>
</dbReference>
<dbReference type="EC" id="3.2.1.23" evidence="3"/>
<comment type="similarity">
    <text evidence="2">Belongs to the glycosyl hydrolase 2 family.</text>
</comment>
<comment type="catalytic activity">
    <reaction evidence="1">
        <text>Hydrolysis of terminal non-reducing beta-D-galactose residues in beta-D-galactosides.</text>
        <dbReference type="EC" id="3.2.1.23"/>
    </reaction>
</comment>
<name>A0ABN7EC44_SPIIN</name>
<evidence type="ECO:0000256" key="1">
    <source>
        <dbReference type="ARBA" id="ARBA00001412"/>
    </source>
</evidence>
<keyword evidence="8" id="KW-1185">Reference proteome</keyword>
<keyword evidence="5" id="KW-0326">Glycosidase</keyword>
<evidence type="ECO:0000256" key="5">
    <source>
        <dbReference type="ARBA" id="ARBA00023295"/>
    </source>
</evidence>
<evidence type="ECO:0000313" key="8">
    <source>
        <dbReference type="Proteomes" id="UP001189122"/>
    </source>
</evidence>
<accession>A0ABN7EC44</accession>
<dbReference type="InterPro" id="IPR006104">
    <property type="entry name" value="Glyco_hydro_2_N"/>
</dbReference>
<feature type="domain" description="Glycosyl hydrolases family 2 sugar binding" evidence="6">
    <location>
        <begin position="90"/>
        <end position="191"/>
    </location>
</feature>
<comment type="caution">
    <text evidence="7">The sequence shown here is derived from an EMBL/GenBank/DDBJ whole genome shotgun (WGS) entry which is preliminary data.</text>
</comment>
<dbReference type="Proteomes" id="UP001189122">
    <property type="component" value="Unassembled WGS sequence"/>
</dbReference>
<dbReference type="SUPFAM" id="SSF49785">
    <property type="entry name" value="Galactose-binding domain-like"/>
    <property type="match status" value="1"/>
</dbReference>
<evidence type="ECO:0000256" key="3">
    <source>
        <dbReference type="ARBA" id="ARBA00012756"/>
    </source>
</evidence>
<evidence type="ECO:0000259" key="6">
    <source>
        <dbReference type="Pfam" id="PF02837"/>
    </source>
</evidence>
<protein>
    <recommendedName>
        <fullName evidence="3">beta-galactosidase</fullName>
        <ecNumber evidence="3">3.2.1.23</ecNumber>
    </recommendedName>
</protein>
<keyword evidence="4" id="KW-0378">Hydrolase</keyword>
<dbReference type="Pfam" id="PF02837">
    <property type="entry name" value="Glyco_hydro_2_N"/>
    <property type="match status" value="1"/>
</dbReference>
<gene>
    <name evidence="7" type="ORF">SI7747_UN021815</name>
</gene>
<dbReference type="EMBL" id="CACRZD030000325">
    <property type="protein sequence ID" value="CAA6675473.1"/>
    <property type="molecule type" value="Genomic_DNA"/>
</dbReference>
<reference evidence="8" key="1">
    <citation type="journal article" date="2020" name="Sci. Rep.">
        <title>Chromosome-scale genome assembly for the duckweed Spirodela intermedia, integrating cytogenetic maps, PacBio and Oxford Nanopore libraries.</title>
        <authorList>
            <person name="Hoang P.T.N."/>
            <person name="Fiebig A."/>
            <person name="Novak P."/>
            <person name="Macas J."/>
            <person name="Cao H.X."/>
            <person name="Stepanenko A."/>
            <person name="Chen G."/>
            <person name="Borisjuk N."/>
            <person name="Scholz U."/>
            <person name="Schubert I."/>
        </authorList>
    </citation>
    <scope>NUCLEOTIDE SEQUENCE [LARGE SCALE GENOMIC DNA]</scope>
</reference>
<organism evidence="7 8">
    <name type="scientific">Spirodela intermedia</name>
    <name type="common">Intermediate duckweed</name>
    <dbReference type="NCBI Taxonomy" id="51605"/>
    <lineage>
        <taxon>Eukaryota</taxon>
        <taxon>Viridiplantae</taxon>
        <taxon>Streptophyta</taxon>
        <taxon>Embryophyta</taxon>
        <taxon>Tracheophyta</taxon>
        <taxon>Spermatophyta</taxon>
        <taxon>Magnoliopsida</taxon>
        <taxon>Liliopsida</taxon>
        <taxon>Araceae</taxon>
        <taxon>Lemnoideae</taxon>
        <taxon>Spirodela</taxon>
    </lineage>
</organism>
<evidence type="ECO:0000256" key="4">
    <source>
        <dbReference type="ARBA" id="ARBA00022801"/>
    </source>
</evidence>
<evidence type="ECO:0000313" key="7">
    <source>
        <dbReference type="EMBL" id="CAA6675473.1"/>
    </source>
</evidence>
<sequence length="243" mass="28157">MALTSFVGQLVCPLREVHKAWEDPSIIKWRKRDAHVTLRCHDTVEGSLKYWYNRCKVDFTVSDSATWNDDAISTALECAAYWVKDLPFVMSLSGYWKFFLAPNPEAVPDNFFDDCFDDSSWVPLPVPSNWQMHGFDRPIYTNVVYPFPINPPYVPSENPTGCYRQCFRIPQEWKGRRILLHFEAVDSAFHFSGIIAILFFHNSCCLLVVRFWLSLFNLDYLNPSLLTTDIETFLLPCFSVAVT</sequence>
<evidence type="ECO:0000256" key="2">
    <source>
        <dbReference type="ARBA" id="ARBA00007401"/>
    </source>
</evidence>
<dbReference type="Gene3D" id="2.60.120.260">
    <property type="entry name" value="Galactose-binding domain-like"/>
    <property type="match status" value="1"/>
</dbReference>
<dbReference type="PANTHER" id="PTHR46323:SF2">
    <property type="entry name" value="BETA-GALACTOSIDASE"/>
    <property type="match status" value="1"/>
</dbReference>